<organism evidence="1">
    <name type="scientific">Rhizophagus irregularis (strain DAOM 181602 / DAOM 197198 / MUCL 43194)</name>
    <name type="common">Arbuscular mycorrhizal fungus</name>
    <name type="synonym">Glomus intraradices</name>
    <dbReference type="NCBI Taxonomy" id="747089"/>
    <lineage>
        <taxon>Eukaryota</taxon>
        <taxon>Fungi</taxon>
        <taxon>Fungi incertae sedis</taxon>
        <taxon>Mucoromycota</taxon>
        <taxon>Glomeromycotina</taxon>
        <taxon>Glomeromycetes</taxon>
        <taxon>Glomerales</taxon>
        <taxon>Glomeraceae</taxon>
        <taxon>Rhizophagus</taxon>
    </lineage>
</organism>
<accession>U9T3Y7</accession>
<gene>
    <name evidence="1" type="ORF">GLOINDRAFT_86137</name>
</gene>
<dbReference type="AlphaFoldDB" id="U9T3Y7"/>
<name>U9T3Y7_RHIID</name>
<reference evidence="1" key="1">
    <citation type="submission" date="2013-07" db="EMBL/GenBank/DDBJ databases">
        <title>The genome of an arbuscular mycorrhizal fungus provides insights into the evolution of the oldest plant symbiosis.</title>
        <authorList>
            <consortium name="DOE Joint Genome Institute"/>
            <person name="Tisserant E."/>
            <person name="Malbreil M."/>
            <person name="Kuo A."/>
            <person name="Kohler A."/>
            <person name="Symeonidi A."/>
            <person name="Balestrini R."/>
            <person name="Charron P."/>
            <person name="Duensing N."/>
            <person name="Frei-dit-Frey N."/>
            <person name="Gianinazzi-Pearson V."/>
            <person name="Gilbert B."/>
            <person name="Handa Y."/>
            <person name="Hijri M."/>
            <person name="Kaul R."/>
            <person name="Kawaguchi M."/>
            <person name="Krajinski F."/>
            <person name="Lammers P."/>
            <person name="Lapierre D."/>
            <person name="Masclaux F.G."/>
            <person name="Murat C."/>
            <person name="Morin E."/>
            <person name="Ndikumana S."/>
            <person name="Pagni M."/>
            <person name="Petitpierre D."/>
            <person name="Requena N."/>
            <person name="Rosikiewicz P."/>
            <person name="Riley R."/>
            <person name="Saito K."/>
            <person name="San Clemente H."/>
            <person name="Shapiro H."/>
            <person name="van Tuinen D."/>
            <person name="Becard G."/>
            <person name="Bonfante P."/>
            <person name="Paszkowski U."/>
            <person name="Shachar-Hill Y."/>
            <person name="Young J.P."/>
            <person name="Sanders I.R."/>
            <person name="Henrissat B."/>
            <person name="Rensing S.A."/>
            <person name="Grigoriev I.V."/>
            <person name="Corradi N."/>
            <person name="Roux C."/>
            <person name="Martin F."/>
        </authorList>
    </citation>
    <scope>NUCLEOTIDE SEQUENCE</scope>
    <source>
        <strain evidence="1">DAOM 197198</strain>
    </source>
</reference>
<dbReference type="EMBL" id="KI295370">
    <property type="protein sequence ID" value="ESA02909.1"/>
    <property type="molecule type" value="Genomic_DNA"/>
</dbReference>
<evidence type="ECO:0000313" key="1">
    <source>
        <dbReference type="EMBL" id="ESA02909.1"/>
    </source>
</evidence>
<proteinExistence type="predicted"/>
<sequence length="141" mass="16588">MRNFEEYLRNSIQTYGNRRAKPKKKENNRNCFPNLKILYFINTKTLTIEYEDRATFQFTVALHTVQIKPLQSQILALNEAIRQEKNALKLLFNKSGMRFFKNIDIKERFPDYISSRSNPCIIVAKLAPRGHAILLHSKSKQ</sequence>
<dbReference type="HOGENOM" id="CLU_1826335_0_0_1"/>
<protein>
    <submittedName>
        <fullName evidence="1">Uncharacterized protein</fullName>
    </submittedName>
</protein>